<proteinExistence type="predicted"/>
<accession>A0A6L2LV40</accession>
<dbReference type="PANTHER" id="PTHR11439">
    <property type="entry name" value="GAG-POL-RELATED RETROTRANSPOSON"/>
    <property type="match status" value="1"/>
</dbReference>
<reference evidence="1" key="1">
    <citation type="journal article" date="2019" name="Sci. Rep.">
        <title>Draft genome of Tanacetum cinerariifolium, the natural source of mosquito coil.</title>
        <authorList>
            <person name="Yamashiro T."/>
            <person name="Shiraishi A."/>
            <person name="Satake H."/>
            <person name="Nakayama K."/>
        </authorList>
    </citation>
    <scope>NUCLEOTIDE SEQUENCE</scope>
</reference>
<comment type="caution">
    <text evidence="1">The sequence shown here is derived from an EMBL/GenBank/DDBJ whole genome shotgun (WGS) entry which is preliminary data.</text>
</comment>
<gene>
    <name evidence="1" type="ORF">Tci_037456</name>
</gene>
<organism evidence="1">
    <name type="scientific">Tanacetum cinerariifolium</name>
    <name type="common">Dalmatian daisy</name>
    <name type="synonym">Chrysanthemum cinerariifolium</name>
    <dbReference type="NCBI Taxonomy" id="118510"/>
    <lineage>
        <taxon>Eukaryota</taxon>
        <taxon>Viridiplantae</taxon>
        <taxon>Streptophyta</taxon>
        <taxon>Embryophyta</taxon>
        <taxon>Tracheophyta</taxon>
        <taxon>Spermatophyta</taxon>
        <taxon>Magnoliopsida</taxon>
        <taxon>eudicotyledons</taxon>
        <taxon>Gunneridae</taxon>
        <taxon>Pentapetalae</taxon>
        <taxon>asterids</taxon>
        <taxon>campanulids</taxon>
        <taxon>Asterales</taxon>
        <taxon>Asteraceae</taxon>
        <taxon>Asteroideae</taxon>
        <taxon>Anthemideae</taxon>
        <taxon>Anthemidinae</taxon>
        <taxon>Tanacetum</taxon>
    </lineage>
</organism>
<protein>
    <submittedName>
        <fullName evidence="1">Putative ribonuclease H-like domain-containing protein</fullName>
    </submittedName>
</protein>
<dbReference type="CDD" id="cd09272">
    <property type="entry name" value="RNase_HI_RT_Ty1"/>
    <property type="match status" value="1"/>
</dbReference>
<sequence length="373" mass="41447">MGCWGKFWYCSGKVKCTVEVCGGEGVFGGKGGYGARYGVRILEFRGYGGGNKVVIWWLSLGSKCGTLRKKYDALGYNVRLRDNKDADMAWEIYTGNGYLWARYGVRILELRGYGGGNRVVIWWLNLGSKCDALSKKCGALGELMRELNVYILSTAKIEVSTANAILVLLKVIQEMAKYVTTAGVIYLKGHHKLGLWYPKDSSFDLVAYTDIDHAGASLDRKSTSGGCQCLGCRLISWQCKKQTVVATSTTEAEYMAAASCCSQKPQGSEDFHQIVDFLKASHIRTLDNGEIELNAKVDGHDKNITEASVRRHLKLEDDDGISTLPTTKIFEQLALMGYVTDSDKLTFQKGHFSPQWRFLIHTILYCLSPKKTS</sequence>
<dbReference type="PANTHER" id="PTHR11439:SF495">
    <property type="entry name" value="REVERSE TRANSCRIPTASE, RNA-DEPENDENT DNA POLYMERASE-RELATED"/>
    <property type="match status" value="1"/>
</dbReference>
<name>A0A6L2LV40_TANCI</name>
<dbReference type="EMBL" id="BKCJ010005208">
    <property type="protein sequence ID" value="GEU65478.1"/>
    <property type="molecule type" value="Genomic_DNA"/>
</dbReference>
<evidence type="ECO:0000313" key="1">
    <source>
        <dbReference type="EMBL" id="GEU65478.1"/>
    </source>
</evidence>
<dbReference type="AlphaFoldDB" id="A0A6L2LV40"/>